<sequence length="138" mass="15885">MMKKYPANSPEAMARLLVMLMMSDGNMDPREIDSLETLHIYEALEISRTRFIEVLHAYCNDLSDEADEQGSIKLVDRQRIDDLLETVTEPKKQLLVATLALDMTKADKVLSEPELVIFTRMLSRWHLTLEDIEAAYAR</sequence>
<dbReference type="AlphaFoldDB" id="A0A1K2HAT2"/>
<evidence type="ECO:0000313" key="2">
    <source>
        <dbReference type="Proteomes" id="UP000186513"/>
    </source>
</evidence>
<dbReference type="EMBL" id="FPKR01000003">
    <property type="protein sequence ID" value="SFZ73867.1"/>
    <property type="molecule type" value="Genomic_DNA"/>
</dbReference>
<organism evidence="1 2">
    <name type="scientific">Chitinimonas taiwanensis DSM 18899</name>
    <dbReference type="NCBI Taxonomy" id="1121279"/>
    <lineage>
        <taxon>Bacteria</taxon>
        <taxon>Pseudomonadati</taxon>
        <taxon>Pseudomonadota</taxon>
        <taxon>Betaproteobacteria</taxon>
        <taxon>Neisseriales</taxon>
        <taxon>Chitinibacteraceae</taxon>
        <taxon>Chitinimonas</taxon>
    </lineage>
</organism>
<protein>
    <recommendedName>
        <fullName evidence="3">Tellurite resistance protein TerB</fullName>
    </recommendedName>
</protein>
<keyword evidence="2" id="KW-1185">Reference proteome</keyword>
<proteinExistence type="predicted"/>
<gene>
    <name evidence="1" type="ORF">SAMN02745887_01011</name>
</gene>
<evidence type="ECO:0008006" key="3">
    <source>
        <dbReference type="Google" id="ProtNLM"/>
    </source>
</evidence>
<dbReference type="RefSeq" id="WP_072427537.1">
    <property type="nucleotide sequence ID" value="NZ_FPKR01000003.1"/>
</dbReference>
<name>A0A1K2HAT2_9NEIS</name>
<dbReference type="STRING" id="1121279.SAMN02745887_01011"/>
<dbReference type="Proteomes" id="UP000186513">
    <property type="component" value="Unassembled WGS sequence"/>
</dbReference>
<dbReference type="InterPro" id="IPR029024">
    <property type="entry name" value="TerB-like"/>
</dbReference>
<dbReference type="OrthoDB" id="8526975at2"/>
<accession>A0A1K2HAT2</accession>
<reference evidence="1 2" key="1">
    <citation type="submission" date="2016-11" db="EMBL/GenBank/DDBJ databases">
        <authorList>
            <person name="Jaros S."/>
            <person name="Januszkiewicz K."/>
            <person name="Wedrychowicz H."/>
        </authorList>
    </citation>
    <scope>NUCLEOTIDE SEQUENCE [LARGE SCALE GENOMIC DNA]</scope>
    <source>
        <strain evidence="1 2">DSM 18899</strain>
    </source>
</reference>
<evidence type="ECO:0000313" key="1">
    <source>
        <dbReference type="EMBL" id="SFZ73867.1"/>
    </source>
</evidence>
<dbReference type="Gene3D" id="1.10.3680.10">
    <property type="entry name" value="TerB-like"/>
    <property type="match status" value="1"/>
</dbReference>
<dbReference type="SUPFAM" id="SSF158682">
    <property type="entry name" value="TerB-like"/>
    <property type="match status" value="1"/>
</dbReference>